<evidence type="ECO:0000313" key="2">
    <source>
        <dbReference type="Proteomes" id="UP000240971"/>
    </source>
</evidence>
<reference evidence="1 2" key="1">
    <citation type="submission" date="2018-03" db="EMBL/GenBank/DDBJ databases">
        <title>Genomic Encyclopedia of Archaeal and Bacterial Type Strains, Phase II (KMG-II): from individual species to whole genera.</title>
        <authorList>
            <person name="Goeker M."/>
        </authorList>
    </citation>
    <scope>NUCLEOTIDE SEQUENCE [LARGE SCALE GENOMIC DNA]</scope>
    <source>
        <strain evidence="1 2">DSM 24859</strain>
    </source>
</reference>
<evidence type="ECO:0000313" key="1">
    <source>
        <dbReference type="EMBL" id="PSL43833.1"/>
    </source>
</evidence>
<organism evidence="1 2">
    <name type="scientific">Chitinophaga niastensis</name>
    <dbReference type="NCBI Taxonomy" id="536980"/>
    <lineage>
        <taxon>Bacteria</taxon>
        <taxon>Pseudomonadati</taxon>
        <taxon>Bacteroidota</taxon>
        <taxon>Chitinophagia</taxon>
        <taxon>Chitinophagales</taxon>
        <taxon>Chitinophagaceae</taxon>
        <taxon>Chitinophaga</taxon>
    </lineage>
</organism>
<keyword evidence="2" id="KW-1185">Reference proteome</keyword>
<comment type="caution">
    <text evidence="1">The sequence shown here is derived from an EMBL/GenBank/DDBJ whole genome shotgun (WGS) entry which is preliminary data.</text>
</comment>
<protein>
    <submittedName>
        <fullName evidence="1">Uncharacterized protein</fullName>
    </submittedName>
</protein>
<accession>A0A2P8HC72</accession>
<proteinExistence type="predicted"/>
<name>A0A2P8HC72_CHINA</name>
<dbReference type="Proteomes" id="UP000240971">
    <property type="component" value="Unassembled WGS sequence"/>
</dbReference>
<gene>
    <name evidence="1" type="ORF">CLV51_107144</name>
</gene>
<dbReference type="AlphaFoldDB" id="A0A2P8HC72"/>
<sequence>MLPNLMDKIIFMLKFDGIQKRYLTYQKFHFIY</sequence>
<dbReference type="EMBL" id="PYAW01000007">
    <property type="protein sequence ID" value="PSL43833.1"/>
    <property type="molecule type" value="Genomic_DNA"/>
</dbReference>